<comment type="catalytic activity">
    <reaction evidence="9">
        <text>6-phospho-D-gluconate = 2-dehydro-3-deoxy-6-phospho-D-gluconate + H2O</text>
        <dbReference type="Rhea" id="RHEA:17277"/>
        <dbReference type="ChEBI" id="CHEBI:15377"/>
        <dbReference type="ChEBI" id="CHEBI:57569"/>
        <dbReference type="ChEBI" id="CHEBI:58759"/>
        <dbReference type="EC" id="4.2.1.12"/>
    </reaction>
</comment>
<comment type="similarity">
    <text evidence="1 9">Belongs to the IlvD/Edd family.</text>
</comment>
<dbReference type="Gene3D" id="3.50.30.80">
    <property type="entry name" value="IlvD/EDD C-terminal domain-like"/>
    <property type="match status" value="1"/>
</dbReference>
<dbReference type="InterPro" id="IPR056740">
    <property type="entry name" value="ILV_EDD_C"/>
</dbReference>
<keyword evidence="2 9" id="KW-0004">4Fe-4S</keyword>
<dbReference type="GO" id="GO:0004456">
    <property type="term" value="F:phosphogluconate dehydratase activity"/>
    <property type="evidence" value="ECO:0007669"/>
    <property type="project" value="UniProtKB-UniRule"/>
</dbReference>
<dbReference type="InterPro" id="IPR042096">
    <property type="entry name" value="Dihydro-acid_dehy_C"/>
</dbReference>
<evidence type="ECO:0000256" key="2">
    <source>
        <dbReference type="ARBA" id="ARBA00022485"/>
    </source>
</evidence>
<dbReference type="GO" id="GO:0051539">
    <property type="term" value="F:4 iron, 4 sulfur cluster binding"/>
    <property type="evidence" value="ECO:0007669"/>
    <property type="project" value="UniProtKB-UniRule"/>
</dbReference>
<evidence type="ECO:0000256" key="6">
    <source>
        <dbReference type="ARBA" id="ARBA00023064"/>
    </source>
</evidence>
<keyword evidence="8 9" id="KW-0119">Carbohydrate metabolism</keyword>
<dbReference type="eggNOG" id="COG0129">
    <property type="taxonomic scope" value="Bacteria"/>
</dbReference>
<feature type="binding site" evidence="9">
    <location>
        <position position="154"/>
    </location>
    <ligand>
        <name>[4Fe-4S] cluster</name>
        <dbReference type="ChEBI" id="CHEBI:49883"/>
    </ligand>
</feature>
<dbReference type="SUPFAM" id="SSF143975">
    <property type="entry name" value="IlvD/EDD N-terminal domain-like"/>
    <property type="match status" value="1"/>
</dbReference>
<keyword evidence="5 9" id="KW-0411">Iron-sulfur</keyword>
<comment type="cofactor">
    <cofactor evidence="9">
        <name>[4Fe-4S] cluster</name>
        <dbReference type="ChEBI" id="CHEBI:49883"/>
    </cofactor>
    <text evidence="9">Binds 1 [4Fe-4S] cluster.</text>
</comment>
<comment type="function">
    <text evidence="9">Catalyzes the dehydration of 6-phospho-D-gluconate to 2-dehydro-3-deoxy-6-phospho-D-gluconate.</text>
</comment>
<dbReference type="PANTHER" id="PTHR43661:SF1">
    <property type="entry name" value="PHOSPHOGLUCONATE DEHYDRATASE"/>
    <property type="match status" value="1"/>
</dbReference>
<dbReference type="PROSITE" id="PS00887">
    <property type="entry name" value="ILVD_EDD_2"/>
    <property type="match status" value="1"/>
</dbReference>
<dbReference type="PATRIC" id="fig|1367847.3.peg.796"/>
<dbReference type="InterPro" id="IPR020558">
    <property type="entry name" value="DiOHA_6PGluconate_deHydtase_CS"/>
</dbReference>
<dbReference type="GO" id="GO:0005829">
    <property type="term" value="C:cytosol"/>
    <property type="evidence" value="ECO:0007669"/>
    <property type="project" value="TreeGrafter"/>
</dbReference>
<feature type="domain" description="Dihydroxy-acid/6-phosphogluconate dehydratase C-terminal" evidence="12">
    <location>
        <begin position="405"/>
        <end position="596"/>
    </location>
</feature>
<name>S5XWY1_PARAH</name>
<dbReference type="PROSITE" id="PS00886">
    <property type="entry name" value="ILVD_EDD_1"/>
    <property type="match status" value="1"/>
</dbReference>
<dbReference type="UniPathway" id="UPA00226"/>
<dbReference type="SUPFAM" id="SSF52016">
    <property type="entry name" value="LeuD/IlvD-like"/>
    <property type="match status" value="1"/>
</dbReference>
<gene>
    <name evidence="9" type="primary">edd</name>
    <name evidence="13" type="ORF">JCM7686_0836</name>
</gene>
<evidence type="ECO:0000256" key="8">
    <source>
        <dbReference type="ARBA" id="ARBA00023277"/>
    </source>
</evidence>
<dbReference type="InterPro" id="IPR000581">
    <property type="entry name" value="ILV_EDD_N"/>
</dbReference>
<evidence type="ECO:0000256" key="9">
    <source>
        <dbReference type="HAMAP-Rule" id="MF_02094"/>
    </source>
</evidence>
<dbReference type="KEGG" id="pami:JCM7686_0836"/>
<evidence type="ECO:0000313" key="13">
    <source>
        <dbReference type="EMBL" id="AGT07945.1"/>
    </source>
</evidence>
<keyword evidence="4 9" id="KW-0408">Iron</keyword>
<proteinExistence type="inferred from homology"/>
<dbReference type="EC" id="4.2.1.12" evidence="9 10"/>
<dbReference type="STRING" id="1367847.JCM7686_0836"/>
<dbReference type="EMBL" id="CP006650">
    <property type="protein sequence ID" value="AGT07945.1"/>
    <property type="molecule type" value="Genomic_DNA"/>
</dbReference>
<dbReference type="GO" id="GO:0019521">
    <property type="term" value="P:D-gluconate metabolic process"/>
    <property type="evidence" value="ECO:0007669"/>
    <property type="project" value="UniProtKB-KW"/>
</dbReference>
<dbReference type="OrthoDB" id="9807077at2"/>
<dbReference type="PANTHER" id="PTHR43661">
    <property type="entry name" value="D-XYLONATE DEHYDRATASE"/>
    <property type="match status" value="1"/>
</dbReference>
<dbReference type="Proteomes" id="UP000015480">
    <property type="component" value="Chromosome"/>
</dbReference>
<accession>S5XWY1</accession>
<feature type="binding site" evidence="9">
    <location>
        <position position="221"/>
    </location>
    <ligand>
        <name>[4Fe-4S] cluster</name>
        <dbReference type="ChEBI" id="CHEBI:49883"/>
    </ligand>
</feature>
<evidence type="ECO:0000256" key="3">
    <source>
        <dbReference type="ARBA" id="ARBA00022723"/>
    </source>
</evidence>
<sequence>MPLDSTIDRVTERIRERSLTTRAAYLAKIARAAEDGPRRAHLSCGNQAHAYAAMEDKLDLAQSRKPNLGIVTAYNDMLSAHQPYEHYPALIRRAAHEAGATAQVAGGVPAMCDGVTQGRAGMELSLFSRDVIALAAGVALSHDTFDAALYLGICDKIVPGLIIAAATFGHLPSVFLPSGPMPSGLPNDEKSKVRQQFATGEIGRDALMAAEMASYHAPGTCTFYGTANTNQMLMEFMGLHLPGSSFVPPNTPLREALTVTAVARAAALTRLGNNYLPVGEVLDEKAFVNGLVGLMATGGSTNLVIHLPAMARAAGIHLTLEDFHDISEAVPLMARVYPNGLADVNHFHAAGGLGFMIASLLDAGLLHEDVQTVAGSGLHHYTQEPRLSGDTLSWAEGAPDSLNDKILRPARTPFAPIGGVKLLQGNLGRGVIKVSAVAADRHVIEAPARVFSRQDEVKAAFKNGEFTSDCIVVVRGQGPRANGMPELHALTPVLAVLQDRGLRVALVTDGRMSGASGKVPAAIHMSPEAADGGPLARLRDGDLLRLDANSGTISCLEPDFDTRPVTLIETEDSAEGMGRELFKAFRAHVGPATDGASIVV</sequence>
<protein>
    <recommendedName>
        <fullName evidence="9 10">Phosphogluconate dehydratase</fullName>
        <ecNumber evidence="9 10">4.2.1.12</ecNumber>
    </recommendedName>
</protein>
<dbReference type="HOGENOM" id="CLU_014271_1_2_5"/>
<evidence type="ECO:0000256" key="7">
    <source>
        <dbReference type="ARBA" id="ARBA00023239"/>
    </source>
</evidence>
<evidence type="ECO:0000256" key="5">
    <source>
        <dbReference type="ARBA" id="ARBA00023014"/>
    </source>
</evidence>
<dbReference type="GO" id="GO:0009255">
    <property type="term" value="P:Entner-Doudoroff pathway through 6-phosphogluconate"/>
    <property type="evidence" value="ECO:0007669"/>
    <property type="project" value="UniProtKB-UniRule"/>
</dbReference>
<evidence type="ECO:0000256" key="1">
    <source>
        <dbReference type="ARBA" id="ARBA00006486"/>
    </source>
</evidence>
<dbReference type="GO" id="GO:0046872">
    <property type="term" value="F:metal ion binding"/>
    <property type="evidence" value="ECO:0007669"/>
    <property type="project" value="UniProtKB-KW"/>
</dbReference>
<evidence type="ECO:0000259" key="11">
    <source>
        <dbReference type="Pfam" id="PF00920"/>
    </source>
</evidence>
<dbReference type="InterPro" id="IPR004786">
    <property type="entry name" value="6-phosphgluc_deHydtase"/>
</dbReference>
<keyword evidence="3 9" id="KW-0479">Metal-binding</keyword>
<feature type="domain" description="Dihydroxy-acid/6-phosphogluconate dehydratase N-terminal" evidence="11">
    <location>
        <begin position="65"/>
        <end position="379"/>
    </location>
</feature>
<keyword evidence="7 9" id="KW-0456">Lyase</keyword>
<dbReference type="NCBIfam" id="TIGR01196">
    <property type="entry name" value="edd"/>
    <property type="match status" value="1"/>
</dbReference>
<organism evidence="13 14">
    <name type="scientific">Paracoccus aminophilus JCM 7686</name>
    <dbReference type="NCBI Taxonomy" id="1367847"/>
    <lineage>
        <taxon>Bacteria</taxon>
        <taxon>Pseudomonadati</taxon>
        <taxon>Pseudomonadota</taxon>
        <taxon>Alphaproteobacteria</taxon>
        <taxon>Rhodobacterales</taxon>
        <taxon>Paracoccaceae</taxon>
        <taxon>Paracoccus</taxon>
    </lineage>
</organism>
<reference evidence="13 14" key="1">
    <citation type="journal article" date="2014" name="BMC Genomics">
        <title>Architecture and functions of a multipartite genome of the methylotrophic bacterium Paracoccus aminophilus JCM 7686, containing primary and secondary chromids.</title>
        <authorList>
            <person name="Dziewit L."/>
            <person name="Czarnecki J."/>
            <person name="Wibberg D."/>
            <person name="Radlinska M."/>
            <person name="Mrozek P."/>
            <person name="Szymczak M."/>
            <person name="Schluter A."/>
            <person name="Puhler A."/>
            <person name="Bartosik D."/>
        </authorList>
    </citation>
    <scope>NUCLEOTIDE SEQUENCE [LARGE SCALE GENOMIC DNA]</scope>
    <source>
        <strain evidence="13">JCM 7686</strain>
    </source>
</reference>
<keyword evidence="14" id="KW-1185">Reference proteome</keyword>
<dbReference type="Pfam" id="PF00920">
    <property type="entry name" value="ILVD_EDD_N"/>
    <property type="match status" value="1"/>
</dbReference>
<comment type="pathway">
    <text evidence="9">Carbohydrate metabolism; Entner-Doudoroff pathway.</text>
</comment>
<dbReference type="AlphaFoldDB" id="S5XWY1"/>
<dbReference type="Pfam" id="PF24877">
    <property type="entry name" value="ILV_EDD_C"/>
    <property type="match status" value="1"/>
</dbReference>
<evidence type="ECO:0000256" key="10">
    <source>
        <dbReference type="NCBIfam" id="TIGR01196"/>
    </source>
</evidence>
<dbReference type="RefSeq" id="WP_020949584.1">
    <property type="nucleotide sequence ID" value="NC_022041.1"/>
</dbReference>
<evidence type="ECO:0000259" key="12">
    <source>
        <dbReference type="Pfam" id="PF24877"/>
    </source>
</evidence>
<evidence type="ECO:0000256" key="4">
    <source>
        <dbReference type="ARBA" id="ARBA00023004"/>
    </source>
</evidence>
<dbReference type="InterPro" id="IPR037237">
    <property type="entry name" value="IlvD/EDD_N"/>
</dbReference>
<dbReference type="HAMAP" id="MF_02094">
    <property type="entry name" value="Edd"/>
    <property type="match status" value="1"/>
</dbReference>
<evidence type="ECO:0000313" key="14">
    <source>
        <dbReference type="Proteomes" id="UP000015480"/>
    </source>
</evidence>
<keyword evidence="6 9" id="KW-0311">Gluconate utilization</keyword>